<proteinExistence type="predicted"/>
<sequence>MIDMGTDLSRWYQTNIFETLRDKVTLHHIESLEININKYEFTNGGTSYIELPKEIQLKHAVVNIRNNDHFCFAYSIMSCLYPTQRNAERISSYPNFREVLNFTGINFPVTIEQISKFENLNSISVNVYTLKLNGGEYSVVPAYVTRKKLDRHANLLLIQNKYFPDDEYNAKNYKNFEITYHYTWIRNLSRLLSKQVSQHVFYDRCLNYFSTQMLLEKHEIDCANINSCKVSFPTDKYLYFKNYKYKEAVPFII</sequence>
<evidence type="ECO:0000313" key="1">
    <source>
        <dbReference type="EMBL" id="KAJ8913592.1"/>
    </source>
</evidence>
<organism evidence="1 2">
    <name type="scientific">Exocentrus adspersus</name>
    <dbReference type="NCBI Taxonomy" id="1586481"/>
    <lineage>
        <taxon>Eukaryota</taxon>
        <taxon>Metazoa</taxon>
        <taxon>Ecdysozoa</taxon>
        <taxon>Arthropoda</taxon>
        <taxon>Hexapoda</taxon>
        <taxon>Insecta</taxon>
        <taxon>Pterygota</taxon>
        <taxon>Neoptera</taxon>
        <taxon>Endopterygota</taxon>
        <taxon>Coleoptera</taxon>
        <taxon>Polyphaga</taxon>
        <taxon>Cucujiformia</taxon>
        <taxon>Chrysomeloidea</taxon>
        <taxon>Cerambycidae</taxon>
        <taxon>Lamiinae</taxon>
        <taxon>Acanthocinini</taxon>
        <taxon>Exocentrus</taxon>
    </lineage>
</organism>
<dbReference type="Proteomes" id="UP001159042">
    <property type="component" value="Unassembled WGS sequence"/>
</dbReference>
<dbReference type="PANTHER" id="PTHR31511">
    <property type="entry name" value="PROTEIN CBG23764"/>
    <property type="match status" value="1"/>
</dbReference>
<name>A0AAV8VH01_9CUCU</name>
<gene>
    <name evidence="1" type="ORF">NQ315_013999</name>
</gene>
<accession>A0AAV8VH01</accession>
<dbReference type="AlphaFoldDB" id="A0AAV8VH01"/>
<keyword evidence="2" id="KW-1185">Reference proteome</keyword>
<evidence type="ECO:0000313" key="2">
    <source>
        <dbReference type="Proteomes" id="UP001159042"/>
    </source>
</evidence>
<dbReference type="PANTHER" id="PTHR31511:SF12">
    <property type="entry name" value="RHO TERMINATION FACTOR N-TERMINAL DOMAIN-CONTAINING PROTEIN"/>
    <property type="match status" value="1"/>
</dbReference>
<reference evidence="1 2" key="1">
    <citation type="journal article" date="2023" name="Insect Mol. Biol.">
        <title>Genome sequencing provides insights into the evolution of gene families encoding plant cell wall-degrading enzymes in longhorned beetles.</title>
        <authorList>
            <person name="Shin N.R."/>
            <person name="Okamura Y."/>
            <person name="Kirsch R."/>
            <person name="Pauchet Y."/>
        </authorList>
    </citation>
    <scope>NUCLEOTIDE SEQUENCE [LARGE SCALE GENOMIC DNA]</scope>
    <source>
        <strain evidence="1">EAD_L_NR</strain>
    </source>
</reference>
<comment type="caution">
    <text evidence="1">The sequence shown here is derived from an EMBL/GenBank/DDBJ whole genome shotgun (WGS) entry which is preliminary data.</text>
</comment>
<dbReference type="EMBL" id="JANEYG010000091">
    <property type="protein sequence ID" value="KAJ8913592.1"/>
    <property type="molecule type" value="Genomic_DNA"/>
</dbReference>
<protein>
    <submittedName>
        <fullName evidence="1">Uncharacterized protein</fullName>
    </submittedName>
</protein>